<keyword evidence="2" id="KW-1185">Reference proteome</keyword>
<gene>
    <name evidence="1" type="ORF">WAE58_10110</name>
</gene>
<protein>
    <submittedName>
        <fullName evidence="1">Uncharacterized protein</fullName>
    </submittedName>
</protein>
<reference evidence="1 2" key="1">
    <citation type="submission" date="2024-03" db="EMBL/GenBank/DDBJ databases">
        <title>Sequence of Lycoming College Course Isolates.</title>
        <authorList>
            <person name="Plotts O."/>
            <person name="Newman J."/>
        </authorList>
    </citation>
    <scope>NUCLEOTIDE SEQUENCE [LARGE SCALE GENOMIC DNA]</scope>
    <source>
        <strain evidence="1 2">CJB-3</strain>
    </source>
</reference>
<dbReference type="Proteomes" id="UP001378956">
    <property type="component" value="Unassembled WGS sequence"/>
</dbReference>
<evidence type="ECO:0000313" key="1">
    <source>
        <dbReference type="EMBL" id="MEJ2902780.1"/>
    </source>
</evidence>
<name>A0ABU8NKK1_9SPHI</name>
<evidence type="ECO:0000313" key="2">
    <source>
        <dbReference type="Proteomes" id="UP001378956"/>
    </source>
</evidence>
<sequence length="102" mass="11180">MNNIKKAALGVLIAGFAFGFSAFTTIKRTNKVLYYKTDITFPLPSDPRGYRYYSGDRCEPMGSLCSAQWDIGLNTHPTLDGTLLPVSGMTYVSGSMVTGHFE</sequence>
<organism evidence="1 2">
    <name type="scientific">Pedobacter panaciterrae</name>
    <dbReference type="NCBI Taxonomy" id="363849"/>
    <lineage>
        <taxon>Bacteria</taxon>
        <taxon>Pseudomonadati</taxon>
        <taxon>Bacteroidota</taxon>
        <taxon>Sphingobacteriia</taxon>
        <taxon>Sphingobacteriales</taxon>
        <taxon>Sphingobacteriaceae</taxon>
        <taxon>Pedobacter</taxon>
    </lineage>
</organism>
<dbReference type="EMBL" id="JBBEUB010000002">
    <property type="protein sequence ID" value="MEJ2902780.1"/>
    <property type="molecule type" value="Genomic_DNA"/>
</dbReference>
<dbReference type="RefSeq" id="WP_288879444.1">
    <property type="nucleotide sequence ID" value="NZ_CBFGNQ010000022.1"/>
</dbReference>
<comment type="caution">
    <text evidence="1">The sequence shown here is derived from an EMBL/GenBank/DDBJ whole genome shotgun (WGS) entry which is preliminary data.</text>
</comment>
<accession>A0ABU8NKK1</accession>
<proteinExistence type="predicted"/>